<dbReference type="GO" id="GO:0005737">
    <property type="term" value="C:cytoplasm"/>
    <property type="evidence" value="ECO:0007669"/>
    <property type="project" value="InterPro"/>
</dbReference>
<dbReference type="GO" id="GO:0046872">
    <property type="term" value="F:metal ion binding"/>
    <property type="evidence" value="ECO:0007669"/>
    <property type="project" value="UniProtKB-KW"/>
</dbReference>
<dbReference type="GO" id="GO:0004309">
    <property type="term" value="F:exopolyphosphatase activity"/>
    <property type="evidence" value="ECO:0007669"/>
    <property type="project" value="TreeGrafter"/>
</dbReference>
<evidence type="ECO:0000313" key="6">
    <source>
        <dbReference type="EMBL" id="KZT28216.1"/>
    </source>
</evidence>
<dbReference type="OrthoDB" id="374045at2759"/>
<dbReference type="SUPFAM" id="SSF64182">
    <property type="entry name" value="DHH phosphoesterases"/>
    <property type="match status" value="1"/>
</dbReference>
<dbReference type="FunCoup" id="A0A165UII1">
    <property type="interactions" value="248"/>
</dbReference>
<dbReference type="InterPro" id="IPR004097">
    <property type="entry name" value="DHHA2"/>
</dbReference>
<evidence type="ECO:0000256" key="2">
    <source>
        <dbReference type="ARBA" id="ARBA00022723"/>
    </source>
</evidence>
<keyword evidence="4" id="KW-0464">Manganese</keyword>
<dbReference type="STRING" id="1314782.A0A165UII1"/>
<keyword evidence="7" id="KW-1185">Reference proteome</keyword>
<evidence type="ECO:0000259" key="5">
    <source>
        <dbReference type="SMART" id="SM01131"/>
    </source>
</evidence>
<dbReference type="Gene3D" id="3.10.310.20">
    <property type="entry name" value="DHHA2 domain"/>
    <property type="match status" value="1"/>
</dbReference>
<name>A0A165UII1_9AGAM</name>
<organism evidence="6 7">
    <name type="scientific">Neolentinus lepideus HHB14362 ss-1</name>
    <dbReference type="NCBI Taxonomy" id="1314782"/>
    <lineage>
        <taxon>Eukaryota</taxon>
        <taxon>Fungi</taxon>
        <taxon>Dikarya</taxon>
        <taxon>Basidiomycota</taxon>
        <taxon>Agaricomycotina</taxon>
        <taxon>Agaricomycetes</taxon>
        <taxon>Gloeophyllales</taxon>
        <taxon>Gloeophyllaceae</taxon>
        <taxon>Neolentinus</taxon>
    </lineage>
</organism>
<comment type="cofactor">
    <cofactor evidence="1">
        <name>Mn(2+)</name>
        <dbReference type="ChEBI" id="CHEBI:29035"/>
    </cofactor>
</comment>
<feature type="domain" description="DHHA2" evidence="5">
    <location>
        <begin position="246"/>
        <end position="410"/>
    </location>
</feature>
<dbReference type="Pfam" id="PF02833">
    <property type="entry name" value="DHHA2"/>
    <property type="match status" value="1"/>
</dbReference>
<dbReference type="Gene3D" id="3.90.1640.10">
    <property type="entry name" value="inorganic pyrophosphatase (n-terminal core)"/>
    <property type="match status" value="1"/>
</dbReference>
<accession>A0A165UII1</accession>
<dbReference type="Proteomes" id="UP000076761">
    <property type="component" value="Unassembled WGS sequence"/>
</dbReference>
<dbReference type="PANTHER" id="PTHR12112:SF39">
    <property type="entry name" value="EG:152A3.5 PROTEIN (FBGN0003116_PN PROTEIN)"/>
    <property type="match status" value="1"/>
</dbReference>
<dbReference type="SMART" id="SM01131">
    <property type="entry name" value="DHHA2"/>
    <property type="match status" value="1"/>
</dbReference>
<proteinExistence type="predicted"/>
<dbReference type="InParanoid" id="A0A165UII1"/>
<protein>
    <submittedName>
        <fullName evidence="6">DHH phosphoesterase</fullName>
    </submittedName>
</protein>
<dbReference type="PANTHER" id="PTHR12112">
    <property type="entry name" value="BNIP - RELATED"/>
    <property type="match status" value="1"/>
</dbReference>
<gene>
    <name evidence="6" type="ORF">NEOLEDRAFT_1058948</name>
</gene>
<dbReference type="Pfam" id="PF01368">
    <property type="entry name" value="DHH"/>
    <property type="match status" value="1"/>
</dbReference>
<evidence type="ECO:0000256" key="3">
    <source>
        <dbReference type="ARBA" id="ARBA00022801"/>
    </source>
</evidence>
<dbReference type="AlphaFoldDB" id="A0A165UII1"/>
<evidence type="ECO:0000313" key="7">
    <source>
        <dbReference type="Proteomes" id="UP000076761"/>
    </source>
</evidence>
<keyword evidence="2" id="KW-0479">Metal-binding</keyword>
<dbReference type="InterPro" id="IPR038763">
    <property type="entry name" value="DHH_sf"/>
</dbReference>
<sequence length="413" mass="46371">MASSSLPAFLATAKEQYLTAVHDGTAAEWVVVMGNEAGDLDSLASSFGYAFFHSIACKTQKVVPLSQTPRNDLHLRAENIHAFELAGFDSDKQLLCIDDVPLTQSNRFPSTQFVLVDHNRLLQRYTENNPSARVVAIVDHHEDEGHHKDTADPRIIAVPTGSCTSLVAKLFKEQCPDSMTPELATLLLSGILIDTSGLKPGGKAELADREAAAFLLPTASQSQNQSLVWVAGAGGSQLELDIVGLTNVLQEKKASISHLSTYDLLRRDYKEYSLTPHWAPSEPILVGLATVPKGLKPWIPEDEEFWMQTEKWMDERCLTVLGILTTFRSKKGKHKRQMLFIIREGEERDELATRLWKGLEDNEELKVKRKKLEKFDSQRKDHDENKMRIYKQRNAHATRKTIAPLVKHIVEQN</sequence>
<keyword evidence="3" id="KW-0378">Hydrolase</keyword>
<evidence type="ECO:0000256" key="1">
    <source>
        <dbReference type="ARBA" id="ARBA00001936"/>
    </source>
</evidence>
<dbReference type="EMBL" id="KV425558">
    <property type="protein sequence ID" value="KZT28216.1"/>
    <property type="molecule type" value="Genomic_DNA"/>
</dbReference>
<evidence type="ECO:0000256" key="4">
    <source>
        <dbReference type="ARBA" id="ARBA00023211"/>
    </source>
</evidence>
<reference evidence="6 7" key="1">
    <citation type="journal article" date="2016" name="Mol. Biol. Evol.">
        <title>Comparative Genomics of Early-Diverging Mushroom-Forming Fungi Provides Insights into the Origins of Lignocellulose Decay Capabilities.</title>
        <authorList>
            <person name="Nagy L.G."/>
            <person name="Riley R."/>
            <person name="Tritt A."/>
            <person name="Adam C."/>
            <person name="Daum C."/>
            <person name="Floudas D."/>
            <person name="Sun H."/>
            <person name="Yadav J.S."/>
            <person name="Pangilinan J."/>
            <person name="Larsson K.H."/>
            <person name="Matsuura K."/>
            <person name="Barry K."/>
            <person name="Labutti K."/>
            <person name="Kuo R."/>
            <person name="Ohm R.A."/>
            <person name="Bhattacharya S.S."/>
            <person name="Shirouzu T."/>
            <person name="Yoshinaga Y."/>
            <person name="Martin F.M."/>
            <person name="Grigoriev I.V."/>
            <person name="Hibbett D.S."/>
        </authorList>
    </citation>
    <scope>NUCLEOTIDE SEQUENCE [LARGE SCALE GENOMIC DNA]</scope>
    <source>
        <strain evidence="6 7">HHB14362 ss-1</strain>
    </source>
</reference>
<dbReference type="InterPro" id="IPR001667">
    <property type="entry name" value="DDH_dom"/>
</dbReference>
<dbReference type="InterPro" id="IPR038222">
    <property type="entry name" value="DHHA2_dom_sf"/>
</dbReference>